<dbReference type="EMBL" id="LWDE02001973">
    <property type="protein sequence ID" value="KAE8238815.1"/>
    <property type="molecule type" value="Genomic_DNA"/>
</dbReference>
<dbReference type="Proteomes" id="UP000077684">
    <property type="component" value="Unassembled WGS sequence"/>
</dbReference>
<sequence length="121" mass="12903">MVMRMNMGSLAPLDFAGRARQAARHDAEVAAHQARLAAEAHQARLAAEAHQARATPQNQPGAAEEPRVKTPVSAPSPQPGTSPQTAIVIEDDDKDEEPRPNEEDAEEEGALGLKSNPIVIE</sequence>
<reference evidence="2" key="2">
    <citation type="journal article" date="2019" name="IMA Fungus">
        <title>Genome sequencing and comparison of five Tilletia species to identify candidate genes for the detection of regulated species infecting wheat.</title>
        <authorList>
            <person name="Nguyen H.D.T."/>
            <person name="Sultana T."/>
            <person name="Kesanakurti P."/>
            <person name="Hambleton S."/>
        </authorList>
    </citation>
    <scope>NUCLEOTIDE SEQUENCE</scope>
    <source>
        <strain evidence="2">DAOMC 236426</strain>
    </source>
</reference>
<accession>A0A8X7MK20</accession>
<evidence type="ECO:0000256" key="1">
    <source>
        <dbReference type="SAM" id="MobiDB-lite"/>
    </source>
</evidence>
<feature type="region of interest" description="Disordered" evidence="1">
    <location>
        <begin position="40"/>
        <end position="121"/>
    </location>
</feature>
<protein>
    <submittedName>
        <fullName evidence="2">Uncharacterized protein</fullName>
    </submittedName>
</protein>
<evidence type="ECO:0000313" key="3">
    <source>
        <dbReference type="Proteomes" id="UP000077684"/>
    </source>
</evidence>
<feature type="compositionally biased region" description="Low complexity" evidence="1">
    <location>
        <begin position="40"/>
        <end position="54"/>
    </location>
</feature>
<gene>
    <name evidence="2" type="ORF">A4X06_0g8618</name>
</gene>
<proteinExistence type="predicted"/>
<dbReference type="AlphaFoldDB" id="A0A8X7MK20"/>
<evidence type="ECO:0000313" key="2">
    <source>
        <dbReference type="EMBL" id="KAE8238815.1"/>
    </source>
</evidence>
<comment type="caution">
    <text evidence="2">The sequence shown here is derived from an EMBL/GenBank/DDBJ whole genome shotgun (WGS) entry which is preliminary data.</text>
</comment>
<keyword evidence="3" id="KW-1185">Reference proteome</keyword>
<reference evidence="2" key="1">
    <citation type="submission" date="2016-04" db="EMBL/GenBank/DDBJ databases">
        <authorList>
            <person name="Nguyen H.D."/>
            <person name="Samba Siva P."/>
            <person name="Cullis J."/>
            <person name="Levesque C.A."/>
            <person name="Hambleton S."/>
        </authorList>
    </citation>
    <scope>NUCLEOTIDE SEQUENCE</scope>
    <source>
        <strain evidence="2">DAOMC 236426</strain>
    </source>
</reference>
<organism evidence="2 3">
    <name type="scientific">Tilletia controversa</name>
    <name type="common">dwarf bunt fungus</name>
    <dbReference type="NCBI Taxonomy" id="13291"/>
    <lineage>
        <taxon>Eukaryota</taxon>
        <taxon>Fungi</taxon>
        <taxon>Dikarya</taxon>
        <taxon>Basidiomycota</taxon>
        <taxon>Ustilaginomycotina</taxon>
        <taxon>Exobasidiomycetes</taxon>
        <taxon>Tilletiales</taxon>
        <taxon>Tilletiaceae</taxon>
        <taxon>Tilletia</taxon>
    </lineage>
</organism>
<name>A0A8X7MK20_9BASI</name>